<gene>
    <name evidence="1" type="ORF">GA0061098_102412</name>
</gene>
<dbReference type="GO" id="GO:0050482">
    <property type="term" value="P:arachidonate secretion"/>
    <property type="evidence" value="ECO:0007669"/>
    <property type="project" value="InterPro"/>
</dbReference>
<dbReference type="Proteomes" id="UP000199184">
    <property type="component" value="Unassembled WGS sequence"/>
</dbReference>
<reference evidence="2" key="1">
    <citation type="submission" date="2016-08" db="EMBL/GenBank/DDBJ databases">
        <authorList>
            <person name="Varghese N."/>
            <person name="Submissions Spin"/>
        </authorList>
    </citation>
    <scope>NUCLEOTIDE SEQUENCE [LARGE SCALE GENOMIC DNA]</scope>
    <source>
        <strain evidence="2">ERR11</strain>
    </source>
</reference>
<organism evidence="1 2">
    <name type="scientific">Bradyrhizobium shewense</name>
    <dbReference type="NCBI Taxonomy" id="1761772"/>
    <lineage>
        <taxon>Bacteria</taxon>
        <taxon>Pseudomonadati</taxon>
        <taxon>Pseudomonadota</taxon>
        <taxon>Alphaproteobacteria</taxon>
        <taxon>Hyphomicrobiales</taxon>
        <taxon>Nitrobacteraceae</taxon>
        <taxon>Bradyrhizobium</taxon>
    </lineage>
</organism>
<keyword evidence="2" id="KW-1185">Reference proteome</keyword>
<accession>A0A1C3XPI0</accession>
<dbReference type="AlphaFoldDB" id="A0A1C3XPI0"/>
<protein>
    <recommendedName>
        <fullName evidence="3">Phospholipase A2</fullName>
    </recommendedName>
</protein>
<name>A0A1C3XPI0_9BRAD</name>
<dbReference type="GO" id="GO:0004623">
    <property type="term" value="F:phospholipase A2 activity"/>
    <property type="evidence" value="ECO:0007669"/>
    <property type="project" value="InterPro"/>
</dbReference>
<evidence type="ECO:0000313" key="1">
    <source>
        <dbReference type="EMBL" id="SCB54182.1"/>
    </source>
</evidence>
<sequence>MGWAMFRKVIRWSVALIVVAVLVLAYLPSFIADSIYKNVDDITDGEMPATVTAFQSGPDVVSTIGGSGEGLNCSLPPWANIFFDGGRDSNQKRHLVLQRFRQACVFHDLCYRHGLATYGYNQNDCDRILQNAAFRLCLYIRNGSQESSAARCQTDSKMVLAGVSLGGYDAYRGWDRSTYFEFDSDPSRSNGFLVSRVVDHPFKAAAPAKYGSDPDQVILMFENVRSNLAVTCITCASVPVLDWTTDPNAVSAELRSVGVTRLPEALLKREPMLSETMPVWLPPRRRHAAPHLLVDGAGKDHLIWMSRNNPQDSMSCIVGADAARLLTNTLPSRDLCSVDAGPSLSRVEVDMFATSPLPMEVPGSPDLVYATSISTQKTKEQHLSFCSRSASRKVEESGGDDQSKCVTFPEPEVRKGAALGAFQNFPLVRAGQQIYFARDIDQRTDSLLTAAWQRAFGNSFSPDGALLVIDVAPPLAAKGPLSAKLKKIVRFNIDDRFDPMMPITRKVDDLRFLSLEASKSSVHLRTIDFARDNPSVGNARLTMGNGDVDLDRSWAERPILVLETREARPKTKLVFSRGEIAIEPGKPDVSHATTEVLTLQTLVFERDAAAPLDAPFVKSAGAACRIVYEFEANHTDWPCYRAFDPDRTMRASPATRMQASQMLVGRFSQGGRHGLAFPDLCLKSEPIILAPQGGTFAPLSETAGWNGPPKLTRTIKCEPLDAAAIVSRPIAQKAP</sequence>
<dbReference type="EMBL" id="FMAI01000024">
    <property type="protein sequence ID" value="SCB54182.1"/>
    <property type="molecule type" value="Genomic_DNA"/>
</dbReference>
<evidence type="ECO:0008006" key="3">
    <source>
        <dbReference type="Google" id="ProtNLM"/>
    </source>
</evidence>
<dbReference type="InterPro" id="IPR036444">
    <property type="entry name" value="PLipase_A2_dom_sf"/>
</dbReference>
<proteinExistence type="predicted"/>
<dbReference type="GO" id="GO:0006644">
    <property type="term" value="P:phospholipid metabolic process"/>
    <property type="evidence" value="ECO:0007669"/>
    <property type="project" value="InterPro"/>
</dbReference>
<dbReference type="Gene3D" id="1.20.90.10">
    <property type="entry name" value="Phospholipase A2 domain"/>
    <property type="match status" value="1"/>
</dbReference>
<evidence type="ECO:0000313" key="2">
    <source>
        <dbReference type="Proteomes" id="UP000199184"/>
    </source>
</evidence>